<dbReference type="EMBL" id="HACL01000093">
    <property type="protein sequence ID" value="CFW94387.1"/>
    <property type="molecule type" value="Transcribed_RNA"/>
</dbReference>
<reference evidence="1" key="1">
    <citation type="submission" date="2015-03" db="EMBL/GenBank/DDBJ databases">
        <title>Long non-coding RNA discovery across the genus Anopheles reveals conserved secondary structures within and beyond the Gambiae complex.</title>
        <authorList>
            <person name="Jenkins A."/>
            <person name="Waterhouse R."/>
            <person name="Muskavitch M."/>
        </authorList>
    </citation>
    <scope>NUCLEOTIDE SEQUENCE</scope>
    <source>
        <tissue evidence="1">Whole body</tissue>
    </source>
</reference>
<evidence type="ECO:0000313" key="1">
    <source>
        <dbReference type="EMBL" id="CFW94387.1"/>
    </source>
</evidence>
<dbReference type="VEuPathDB" id="VectorBase:AGAMI1_014099"/>
<sequence>MESKTLIYKPTHAKQNKKKTVFYAHYEGHLPPGVVHKPPMRYFSEGSDDDSIASSQHTMRHSLGKHKAYIYTHTRTHTHTLKYTSTCQQQIFAIIHTVAIREGQSIEVAGQWSL</sequence>
<dbReference type="AlphaFoldDB" id="A0A0E4G8C3"/>
<organism evidence="1">
    <name type="scientific">Anopheles gambiae</name>
    <name type="common">African malaria mosquito</name>
    <dbReference type="NCBI Taxonomy" id="7165"/>
    <lineage>
        <taxon>Eukaryota</taxon>
        <taxon>Metazoa</taxon>
        <taxon>Ecdysozoa</taxon>
        <taxon>Arthropoda</taxon>
        <taxon>Hexapoda</taxon>
        <taxon>Insecta</taxon>
        <taxon>Pterygota</taxon>
        <taxon>Neoptera</taxon>
        <taxon>Endopterygota</taxon>
        <taxon>Diptera</taxon>
        <taxon>Nematocera</taxon>
        <taxon>Culicoidea</taxon>
        <taxon>Culicidae</taxon>
        <taxon>Anophelinae</taxon>
        <taxon>Anopheles</taxon>
    </lineage>
</organism>
<proteinExistence type="predicted"/>
<name>A0A0E4G8C3_ANOGA</name>
<protein>
    <submittedName>
        <fullName evidence="1">Uncharacterized protein</fullName>
    </submittedName>
</protein>
<accession>A0A0E4G8C3</accession>